<reference evidence="4" key="1">
    <citation type="submission" date="2019-05" db="EMBL/GenBank/DDBJ databases">
        <title>Annotation for the trematode Fasciolopsis buski.</title>
        <authorList>
            <person name="Choi Y.-J."/>
        </authorList>
    </citation>
    <scope>NUCLEOTIDE SEQUENCE</scope>
    <source>
        <strain evidence="4">HT</strain>
        <tissue evidence="4">Whole worm</tissue>
    </source>
</reference>
<dbReference type="EMBL" id="LUCM01005575">
    <property type="protein sequence ID" value="KAA0192607.1"/>
    <property type="molecule type" value="Genomic_DNA"/>
</dbReference>
<dbReference type="AlphaFoldDB" id="A0A8E0RTU3"/>
<organism evidence="4 5">
    <name type="scientific">Fasciolopsis buskii</name>
    <dbReference type="NCBI Taxonomy" id="27845"/>
    <lineage>
        <taxon>Eukaryota</taxon>
        <taxon>Metazoa</taxon>
        <taxon>Spiralia</taxon>
        <taxon>Lophotrochozoa</taxon>
        <taxon>Platyhelminthes</taxon>
        <taxon>Trematoda</taxon>
        <taxon>Digenea</taxon>
        <taxon>Plagiorchiida</taxon>
        <taxon>Echinostomata</taxon>
        <taxon>Echinostomatoidea</taxon>
        <taxon>Fasciolidae</taxon>
        <taxon>Fasciolopsis</taxon>
    </lineage>
</organism>
<feature type="domain" description="Rab-GAP TBC" evidence="3">
    <location>
        <begin position="122"/>
        <end position="406"/>
    </location>
</feature>
<evidence type="ECO:0000256" key="1">
    <source>
        <dbReference type="ARBA" id="ARBA00022468"/>
    </source>
</evidence>
<evidence type="ECO:0000313" key="5">
    <source>
        <dbReference type="Proteomes" id="UP000728185"/>
    </source>
</evidence>
<dbReference type="SMART" id="SM00164">
    <property type="entry name" value="TBC"/>
    <property type="match status" value="1"/>
</dbReference>
<dbReference type="PROSITE" id="PS50086">
    <property type="entry name" value="TBC_RABGAP"/>
    <property type="match status" value="1"/>
</dbReference>
<dbReference type="Gene3D" id="1.10.472.80">
    <property type="entry name" value="Ypt/Rab-GAP domain of gyp1p, domain 3"/>
    <property type="match status" value="1"/>
</dbReference>
<dbReference type="InterPro" id="IPR000195">
    <property type="entry name" value="Rab-GAP-TBC_dom"/>
</dbReference>
<keyword evidence="5" id="KW-1185">Reference proteome</keyword>
<gene>
    <name evidence="4" type="ORF">FBUS_00632</name>
</gene>
<proteinExistence type="predicted"/>
<name>A0A8E0RTU3_9TREM</name>
<dbReference type="InterPro" id="IPR035969">
    <property type="entry name" value="Rab-GAP_TBC_sf"/>
</dbReference>
<feature type="compositionally biased region" description="Polar residues" evidence="2">
    <location>
        <begin position="638"/>
        <end position="655"/>
    </location>
</feature>
<protein>
    <recommendedName>
        <fullName evidence="3">Rab-GAP TBC domain-containing protein</fullName>
    </recommendedName>
</protein>
<evidence type="ECO:0000313" key="4">
    <source>
        <dbReference type="EMBL" id="KAA0192607.1"/>
    </source>
</evidence>
<dbReference type="PANTHER" id="PTHR22957">
    <property type="entry name" value="TBC1 DOMAIN FAMILY MEMBER GTPASE-ACTIVATING PROTEIN"/>
    <property type="match status" value="1"/>
</dbReference>
<dbReference type="PANTHER" id="PTHR22957:SF337">
    <property type="entry name" value="TBC1 DOMAIN FAMILY MEMBER 5"/>
    <property type="match status" value="1"/>
</dbReference>
<keyword evidence="1" id="KW-0343">GTPase activation</keyword>
<dbReference type="Gene3D" id="1.10.8.270">
    <property type="entry name" value="putative rabgap domain of human tbc1 domain family member 14 like domains"/>
    <property type="match status" value="1"/>
</dbReference>
<evidence type="ECO:0000259" key="3">
    <source>
        <dbReference type="PROSITE" id="PS50086"/>
    </source>
</evidence>
<dbReference type="GO" id="GO:0005737">
    <property type="term" value="C:cytoplasm"/>
    <property type="evidence" value="ECO:0007669"/>
    <property type="project" value="UniProtKB-ARBA"/>
</dbReference>
<sequence length="806" mass="91417">MMEHSSISDYVQHPMPQFHIDQPEHYTIVNPQQPETRYAMLGHLNNGHVGQIAVNHAQPGENVTDKSAILLRKAWVESPSWTGSYANEWYRLFGDLTIQRTPQHGSPIQIDHLRDSAFTGQLRNSRFRSVCWRIHLGILPLDVRHWNMAITRHRRSFQEINYMVNLDPHSFNIWDHPLALDRRSRWYRYFRTREIKRVIAQDVDRTFPEVEYFRSPRVQAAMVNVLYCYVELTGSDYKQGMHELLAPLFFVLHSDQIAFQHACETNSIPAQLKSYLTTLLSDRYLEADAFVLFNHIMTYVQSWYASEQIIQNSGSGTDSDTEAGVVRLFDSTSSSSRQVISNPGVSYLDEVHNKLLQKHNQELYYHLKKLDIVPALFGLRWIRLLFGHEFPLEDLLYIWDCLFAEGENLILVQYIYVSMLDYLSTSLLHMGYSDCLSRLMRFPRGVDVTYLIQMALHFYQPKQHAAPMHPQSPNRTPAVETPKGARTMSQTDLSQKSCSNAASPAITSTKGTNTSVTATAVASTAAAIATMSRSKTLGRIAARRNTLFDFQLIPAAKSEQREVSKSTMSLNRLLLRDQRQRLQTGQFTPQLGRRTSSLVKPGEKLCSVELHQRCHEVAGVCWNHITSMVDELERETHSQSNGGDSLSQSSHSDGNTRANLMEHLQIVQSELEKLSQWLIADDEPSTTHPPQTSQTIREAKSIRRTGSLGLLIPAIGWRPKSVQSGTINLSNGWNKSPTGQDSPAARVAANRPQTAVPQCSSSVSIIRMNLIRRRELPTAPELEKSKLHTPLRILTHSATGQLSQTG</sequence>
<feature type="region of interest" description="Disordered" evidence="2">
    <location>
        <begin position="632"/>
        <end position="655"/>
    </location>
</feature>
<dbReference type="FunFam" id="1.10.472.80:FF:000038">
    <property type="entry name" value="TBC1 domain family member 5"/>
    <property type="match status" value="1"/>
</dbReference>
<dbReference type="OrthoDB" id="27140at2759"/>
<dbReference type="Pfam" id="PF00566">
    <property type="entry name" value="RabGAP-TBC"/>
    <property type="match status" value="2"/>
</dbReference>
<feature type="region of interest" description="Disordered" evidence="2">
    <location>
        <begin position="728"/>
        <end position="752"/>
    </location>
</feature>
<comment type="caution">
    <text evidence="4">The sequence shown here is derived from an EMBL/GenBank/DDBJ whole genome shotgun (WGS) entry which is preliminary data.</text>
</comment>
<evidence type="ECO:0000256" key="2">
    <source>
        <dbReference type="SAM" id="MobiDB-lite"/>
    </source>
</evidence>
<dbReference type="Proteomes" id="UP000728185">
    <property type="component" value="Unassembled WGS sequence"/>
</dbReference>
<accession>A0A8E0RTU3</accession>
<feature type="compositionally biased region" description="Polar residues" evidence="2">
    <location>
        <begin position="728"/>
        <end position="741"/>
    </location>
</feature>
<dbReference type="SUPFAM" id="SSF47923">
    <property type="entry name" value="Ypt/Rab-GAP domain of gyp1p"/>
    <property type="match status" value="2"/>
</dbReference>
<dbReference type="GO" id="GO:0005096">
    <property type="term" value="F:GTPase activator activity"/>
    <property type="evidence" value="ECO:0007669"/>
    <property type="project" value="UniProtKB-KW"/>
</dbReference>
<dbReference type="FunFam" id="1.10.8.270:FF:000011">
    <property type="entry name" value="TBC1 domain family member 5"/>
    <property type="match status" value="1"/>
</dbReference>